<evidence type="ECO:0000256" key="5">
    <source>
        <dbReference type="ARBA" id="ARBA00022505"/>
    </source>
</evidence>
<dbReference type="GO" id="GO:0043546">
    <property type="term" value="F:molybdopterin cofactor binding"/>
    <property type="evidence" value="ECO:0007669"/>
    <property type="project" value="InterPro"/>
</dbReference>
<dbReference type="SUPFAM" id="SSF50692">
    <property type="entry name" value="ADC-like"/>
    <property type="match status" value="1"/>
</dbReference>
<keyword evidence="7" id="KW-0560">Oxidoreductase</keyword>
<dbReference type="OrthoDB" id="5287431at2"/>
<evidence type="ECO:0000256" key="6">
    <source>
        <dbReference type="ARBA" id="ARBA00022723"/>
    </source>
</evidence>
<dbReference type="Pfam" id="PF01568">
    <property type="entry name" value="Molydop_binding"/>
    <property type="match status" value="1"/>
</dbReference>
<reference evidence="12 13" key="1">
    <citation type="submission" date="2017-05" db="EMBL/GenBank/DDBJ databases">
        <title>Isolation of Rhodococcus sp. S2-17 biodegrading of BP-3.</title>
        <authorList>
            <person name="Lee Y."/>
            <person name="Kim K.H."/>
            <person name="Chun B.H."/>
            <person name="Jung H.S."/>
            <person name="Jeon C.O."/>
        </authorList>
    </citation>
    <scope>NUCLEOTIDE SEQUENCE [LARGE SCALE GENOMIC DNA]</scope>
    <source>
        <strain evidence="12 13">S2-17</strain>
    </source>
</reference>
<feature type="domain" description="Molybdopterin dinucleotide-binding" evidence="11">
    <location>
        <begin position="649"/>
        <end position="707"/>
    </location>
</feature>
<evidence type="ECO:0000256" key="1">
    <source>
        <dbReference type="ARBA" id="ARBA00001942"/>
    </source>
</evidence>
<evidence type="ECO:0000259" key="11">
    <source>
        <dbReference type="Pfam" id="PF01568"/>
    </source>
</evidence>
<dbReference type="InterPro" id="IPR050123">
    <property type="entry name" value="Prok_molybdopt-oxidoreductase"/>
</dbReference>
<dbReference type="CDD" id="cd02767">
    <property type="entry name" value="MopB_ydeP"/>
    <property type="match status" value="1"/>
</dbReference>
<dbReference type="Proteomes" id="UP000245711">
    <property type="component" value="Chromosome"/>
</dbReference>
<feature type="domain" description="Molybdopterin oxidoreductase" evidence="10">
    <location>
        <begin position="121"/>
        <end position="495"/>
    </location>
</feature>
<dbReference type="InterPro" id="IPR037951">
    <property type="entry name" value="MopB_CT_YdeP"/>
</dbReference>
<comment type="cofactor">
    <cofactor evidence="2">
        <name>[4Fe-4S] cluster</name>
        <dbReference type="ChEBI" id="CHEBI:49883"/>
    </cofactor>
</comment>
<protein>
    <submittedName>
        <fullName evidence="12">Uncharacterized protein</fullName>
    </submittedName>
</protein>
<dbReference type="InterPro" id="IPR006656">
    <property type="entry name" value="Mopterin_OxRdtase"/>
</dbReference>
<dbReference type="EMBL" id="CP021354">
    <property type="protein sequence ID" value="AWK74784.1"/>
    <property type="molecule type" value="Genomic_DNA"/>
</dbReference>
<comment type="cofactor">
    <cofactor evidence="1">
        <name>Mo-bis(molybdopterin guanine dinucleotide)</name>
        <dbReference type="ChEBI" id="CHEBI:60539"/>
    </cofactor>
</comment>
<dbReference type="GO" id="GO:0008863">
    <property type="term" value="F:formate dehydrogenase (NAD+) activity"/>
    <property type="evidence" value="ECO:0007669"/>
    <property type="project" value="InterPro"/>
</dbReference>
<dbReference type="Pfam" id="PF00384">
    <property type="entry name" value="Molybdopterin"/>
    <property type="match status" value="1"/>
</dbReference>
<dbReference type="CDD" id="cd02787">
    <property type="entry name" value="MopB_CT_ydeP"/>
    <property type="match status" value="1"/>
</dbReference>
<evidence type="ECO:0000256" key="8">
    <source>
        <dbReference type="ARBA" id="ARBA00023004"/>
    </source>
</evidence>
<dbReference type="KEGG" id="roz:CBI38_27730"/>
<dbReference type="GO" id="GO:0051539">
    <property type="term" value="F:4 iron, 4 sulfur cluster binding"/>
    <property type="evidence" value="ECO:0007669"/>
    <property type="project" value="UniProtKB-KW"/>
</dbReference>
<dbReference type="InterPro" id="IPR006657">
    <property type="entry name" value="MoPterin_dinucl-bd_dom"/>
</dbReference>
<keyword evidence="4" id="KW-0004">4Fe-4S</keyword>
<comment type="similarity">
    <text evidence="3">Belongs to the prokaryotic molybdopterin-containing oxidoreductase family.</text>
</comment>
<dbReference type="GO" id="GO:0030151">
    <property type="term" value="F:molybdenum ion binding"/>
    <property type="evidence" value="ECO:0007669"/>
    <property type="project" value="InterPro"/>
</dbReference>
<proteinExistence type="inferred from homology"/>
<evidence type="ECO:0000256" key="9">
    <source>
        <dbReference type="ARBA" id="ARBA00023014"/>
    </source>
</evidence>
<dbReference type="PIRSF" id="PIRSF000144">
    <property type="entry name" value="CbbBc"/>
    <property type="match status" value="1"/>
</dbReference>
<dbReference type="Gene3D" id="3.40.228.10">
    <property type="entry name" value="Dimethylsulfoxide Reductase, domain 2"/>
    <property type="match status" value="1"/>
</dbReference>
<keyword evidence="9" id="KW-0411">Iron-sulfur</keyword>
<dbReference type="RefSeq" id="WP_109334033.1">
    <property type="nucleotide sequence ID" value="NZ_CP021354.1"/>
</dbReference>
<dbReference type="Gene3D" id="3.40.50.740">
    <property type="match status" value="1"/>
</dbReference>
<dbReference type="GO" id="GO:0016020">
    <property type="term" value="C:membrane"/>
    <property type="evidence" value="ECO:0007669"/>
    <property type="project" value="TreeGrafter"/>
</dbReference>
<evidence type="ECO:0000313" key="13">
    <source>
        <dbReference type="Proteomes" id="UP000245711"/>
    </source>
</evidence>
<keyword evidence="8" id="KW-0408">Iron</keyword>
<evidence type="ECO:0000256" key="7">
    <source>
        <dbReference type="ARBA" id="ARBA00023002"/>
    </source>
</evidence>
<sequence length="768" mass="83556">MTDTTDRYTFDEDDVVVTHEKSYAAGVPAVLVSLRRGLEQMGPVRTARTLFKLNQRDGFDCPGCAWPETPGHRKHAEFCENGAKAVAEEATTRTVTPPFFAEHSVAELLGKTEFWLGQQGRLTHPMVLLPGATHYEPIGWDAAFAMIAGELRALGSPDEAVFYTSGRTSNEAAFVYQLMIRAFGTNNLPDCSNMCHESSGSALVETIGIGKGSVTVPDIENADLILIAGQNPGTNHPRMLSTLEKAKGNGAKVIAINPLPEAGLLRFKDPQKVHGVVGNGVQIADEFLQIRIGGDQALFQGLGRLLLEEEDRNPGTVIDRDFIDRHTAGFDDYAAAIRQVDLDTVVQATGLTLAQIQQTAQALIASKKTIICWAMGLTQQTHGVATIQDAVNLLLLQGMIGKPGAGVCPVRGHSNVQGDRTMGIWEKMPEPFLTALDTEFGIRSPRRHGWDAVDSIRAMRDGKASVFVGMGGNFVSATPDTDTTEAALRNCALTVQVSTKLNRSHLVTGRTGLILPSLGRTDKDVQSGRKQQVSVEDSMSVVHLSRGSLPPASDQLRSEVAIVCGIAQALFGPDHPVPWQEFAADYDRIRDSIARVIPGFEDFNRKVRAPDGFALPHPPRDERRFDTSTGKANFTVNALSWLPVPAGKLILQTMRSHDQYNTTIYGLDDRYRGVKGGRRVLFINTDDLAALGFTDGDRVDLVSEWTTPDGTVQERRAGDFRLVPYPTPVGNVAAYYPETNPLIPLDHVAAVSNTPVSKAVLIRLERRS</sequence>
<dbReference type="InterPro" id="IPR041953">
    <property type="entry name" value="YdeP_MopB"/>
</dbReference>
<dbReference type="SUPFAM" id="SSF53706">
    <property type="entry name" value="Formate dehydrogenase/DMSO reductase, domains 1-3"/>
    <property type="match status" value="1"/>
</dbReference>
<keyword evidence="6" id="KW-0479">Metal-binding</keyword>
<organism evidence="12 13">
    <name type="scientific">Rhodococcus oxybenzonivorans</name>
    <dbReference type="NCBI Taxonomy" id="1990687"/>
    <lineage>
        <taxon>Bacteria</taxon>
        <taxon>Bacillati</taxon>
        <taxon>Actinomycetota</taxon>
        <taxon>Actinomycetes</taxon>
        <taxon>Mycobacteriales</taxon>
        <taxon>Nocardiaceae</taxon>
        <taxon>Rhodococcus</taxon>
    </lineage>
</organism>
<gene>
    <name evidence="12" type="ORF">CBI38_27730</name>
</gene>
<dbReference type="PANTHER" id="PTHR43105:SF4">
    <property type="entry name" value="PROTEIN YDEP"/>
    <property type="match status" value="1"/>
</dbReference>
<dbReference type="PANTHER" id="PTHR43105">
    <property type="entry name" value="RESPIRATORY NITRATE REDUCTASE"/>
    <property type="match status" value="1"/>
</dbReference>
<dbReference type="NCBIfam" id="TIGR01701">
    <property type="entry name" value="Fdhalpha-like"/>
    <property type="match status" value="1"/>
</dbReference>
<keyword evidence="5" id="KW-0500">Molybdenum</keyword>
<dbReference type="InterPro" id="IPR010046">
    <property type="entry name" value="Mopterin_OxRdtse_a_bac"/>
</dbReference>
<accession>A0A2S2C1W5</accession>
<evidence type="ECO:0000259" key="10">
    <source>
        <dbReference type="Pfam" id="PF00384"/>
    </source>
</evidence>
<evidence type="ECO:0000256" key="2">
    <source>
        <dbReference type="ARBA" id="ARBA00001966"/>
    </source>
</evidence>
<keyword evidence="13" id="KW-1185">Reference proteome</keyword>
<evidence type="ECO:0000256" key="4">
    <source>
        <dbReference type="ARBA" id="ARBA00022485"/>
    </source>
</evidence>
<dbReference type="InterPro" id="IPR009010">
    <property type="entry name" value="Asp_de-COase-like_dom_sf"/>
</dbReference>
<evidence type="ECO:0000313" key="12">
    <source>
        <dbReference type="EMBL" id="AWK74784.1"/>
    </source>
</evidence>
<evidence type="ECO:0000256" key="3">
    <source>
        <dbReference type="ARBA" id="ARBA00010312"/>
    </source>
</evidence>
<name>A0A2S2C1W5_9NOCA</name>
<dbReference type="AlphaFoldDB" id="A0A2S2C1W5"/>